<organism evidence="2">
    <name type="scientific">Candidatus Kentrum sp. TC</name>
    <dbReference type="NCBI Taxonomy" id="2126339"/>
    <lineage>
        <taxon>Bacteria</taxon>
        <taxon>Pseudomonadati</taxon>
        <taxon>Pseudomonadota</taxon>
        <taxon>Gammaproteobacteria</taxon>
        <taxon>Candidatus Kentrum</taxon>
    </lineage>
</organism>
<keyword evidence="1" id="KW-0472">Membrane</keyword>
<proteinExistence type="predicted"/>
<protein>
    <submittedName>
        <fullName evidence="2">Uncharacterized protein</fullName>
    </submittedName>
</protein>
<evidence type="ECO:0000256" key="1">
    <source>
        <dbReference type="SAM" id="Phobius"/>
    </source>
</evidence>
<reference evidence="2" key="1">
    <citation type="submission" date="2019-02" db="EMBL/GenBank/DDBJ databases">
        <authorList>
            <person name="Gruber-Vodicka R. H."/>
            <person name="Seah K. B. B."/>
        </authorList>
    </citation>
    <scope>NUCLEOTIDE SEQUENCE</scope>
    <source>
        <strain evidence="2">BECK_BZ123</strain>
    </source>
</reference>
<dbReference type="EMBL" id="CAADFS010000094">
    <property type="protein sequence ID" value="VFK50230.1"/>
    <property type="molecule type" value="Genomic_DNA"/>
</dbReference>
<sequence length="54" mass="6039">MIQKFIENKITRAIKTKIMGHKRTSGVVLIVFVVCALYLGFDSSEILELLKDAG</sequence>
<evidence type="ECO:0000313" key="2">
    <source>
        <dbReference type="EMBL" id="VFK50230.1"/>
    </source>
</evidence>
<keyword evidence="1" id="KW-0812">Transmembrane</keyword>
<name>A0A450Z8U6_9GAMM</name>
<dbReference type="AlphaFoldDB" id="A0A450Z8U6"/>
<keyword evidence="1" id="KW-1133">Transmembrane helix</keyword>
<gene>
    <name evidence="2" type="ORF">BECKTC1821D_GA0114238_109416</name>
</gene>
<feature type="transmembrane region" description="Helical" evidence="1">
    <location>
        <begin position="21"/>
        <end position="41"/>
    </location>
</feature>
<accession>A0A450Z8U6</accession>